<protein>
    <submittedName>
        <fullName evidence="2">Uncharacterized protein LOC120104478</fullName>
    </submittedName>
</protein>
<dbReference type="KEGG" id="pda:120104478"/>
<gene>
    <name evidence="2" type="primary">LOC120104478</name>
</gene>
<dbReference type="PANTHER" id="PTHR33710:SF71">
    <property type="entry name" value="ENDONUCLEASE_EXONUCLEASE_PHOSPHATASE DOMAIN-CONTAINING PROTEIN"/>
    <property type="match status" value="1"/>
</dbReference>
<dbReference type="PANTHER" id="PTHR33710">
    <property type="entry name" value="BNAC02G09200D PROTEIN"/>
    <property type="match status" value="1"/>
</dbReference>
<dbReference type="AlphaFoldDB" id="A0A8B8ZIN4"/>
<dbReference type="GeneID" id="120104478"/>
<reference evidence="1" key="1">
    <citation type="journal article" date="2019" name="Nat. Commun.">
        <title>Genome-wide association mapping of date palm fruit traits.</title>
        <authorList>
            <person name="Hazzouri K.M."/>
            <person name="Gros-Balthazard M."/>
            <person name="Flowers J.M."/>
            <person name="Copetti D."/>
            <person name="Lemansour A."/>
            <person name="Lebrun M."/>
            <person name="Masmoudi K."/>
            <person name="Ferrand S."/>
            <person name="Dhar M.I."/>
            <person name="Fresquez Z.A."/>
            <person name="Rosas U."/>
            <person name="Zhang J."/>
            <person name="Talag J."/>
            <person name="Lee S."/>
            <person name="Kudrna D."/>
            <person name="Powell R.F."/>
            <person name="Leitch I.J."/>
            <person name="Krueger R.R."/>
            <person name="Wing R.A."/>
            <person name="Amiri K.M.A."/>
            <person name="Purugganan M.D."/>
        </authorList>
    </citation>
    <scope>NUCLEOTIDE SEQUENCE [LARGE SCALE GENOMIC DNA]</scope>
    <source>
        <strain evidence="1">cv. Khalas</strain>
    </source>
</reference>
<evidence type="ECO:0000313" key="2">
    <source>
        <dbReference type="RefSeq" id="XP_038971604.1"/>
    </source>
</evidence>
<dbReference type="Proteomes" id="UP000228380">
    <property type="component" value="Chromosome 18"/>
</dbReference>
<dbReference type="RefSeq" id="XP_038971604.1">
    <property type="nucleotide sequence ID" value="XM_039115676.1"/>
</dbReference>
<dbReference type="OrthoDB" id="684496at2759"/>
<proteinExistence type="predicted"/>
<accession>A0A8B8ZIN4</accession>
<evidence type="ECO:0000313" key="1">
    <source>
        <dbReference type="Proteomes" id="UP000228380"/>
    </source>
</evidence>
<sequence>MAGWVQCFPDYHFRHLPRIASDHCPLLVSTETFTPARPPFRFEKLWFCYPRSGEMVREAWSMPVRGDAMYRVSRRLELTSRRLRRWNREEVGNILRRIEGLEEVISSLQSQEVQSGGLSEGELEELRSHLALHDSLLRQQEIFWRQKSRVQWIQEGDRNTRFFHQATVIRRHQNRIRAIRGEDGQLTEDPDTIQRIVESFFRARWTEQTRDGSLVEIPMPQIRVSEEETVALIRPVSEGEIRETVWSLEGDKAPGPDGFPPVFFRRY</sequence>
<name>A0A8B8ZIN4_PHODC</name>
<keyword evidence="1" id="KW-1185">Reference proteome</keyword>
<reference evidence="2" key="2">
    <citation type="submission" date="2025-08" db="UniProtKB">
        <authorList>
            <consortium name="RefSeq"/>
        </authorList>
    </citation>
    <scope>IDENTIFICATION</scope>
    <source>
        <tissue evidence="2">Young leaves</tissue>
    </source>
</reference>
<organism evidence="1 2">
    <name type="scientific">Phoenix dactylifera</name>
    <name type="common">Date palm</name>
    <dbReference type="NCBI Taxonomy" id="42345"/>
    <lineage>
        <taxon>Eukaryota</taxon>
        <taxon>Viridiplantae</taxon>
        <taxon>Streptophyta</taxon>
        <taxon>Embryophyta</taxon>
        <taxon>Tracheophyta</taxon>
        <taxon>Spermatophyta</taxon>
        <taxon>Magnoliopsida</taxon>
        <taxon>Liliopsida</taxon>
        <taxon>Arecaceae</taxon>
        <taxon>Coryphoideae</taxon>
        <taxon>Phoeniceae</taxon>
        <taxon>Phoenix</taxon>
    </lineage>
</organism>